<dbReference type="OrthoDB" id="10666044at2759"/>
<feature type="signal peptide" evidence="1">
    <location>
        <begin position="1"/>
        <end position="17"/>
    </location>
</feature>
<keyword evidence="3" id="KW-1185">Reference proteome</keyword>
<organism evidence="2 3">
    <name type="scientific">Smittium simulii</name>
    <dbReference type="NCBI Taxonomy" id="133385"/>
    <lineage>
        <taxon>Eukaryota</taxon>
        <taxon>Fungi</taxon>
        <taxon>Fungi incertae sedis</taxon>
        <taxon>Zoopagomycota</taxon>
        <taxon>Kickxellomycotina</taxon>
        <taxon>Harpellomycetes</taxon>
        <taxon>Harpellales</taxon>
        <taxon>Legeriomycetaceae</taxon>
        <taxon>Smittium</taxon>
    </lineage>
</organism>
<dbReference type="EMBL" id="MBFR01000560">
    <property type="protein sequence ID" value="PVU87062.1"/>
    <property type="molecule type" value="Genomic_DNA"/>
</dbReference>
<evidence type="ECO:0000313" key="2">
    <source>
        <dbReference type="EMBL" id="PVU87062.1"/>
    </source>
</evidence>
<evidence type="ECO:0000313" key="3">
    <source>
        <dbReference type="Proteomes" id="UP000245383"/>
    </source>
</evidence>
<protein>
    <submittedName>
        <fullName evidence="2">Uncharacterized protein</fullName>
    </submittedName>
</protein>
<dbReference type="STRING" id="133385.A0A2T9Y3Y6"/>
<proteinExistence type="predicted"/>
<reference evidence="2 3" key="1">
    <citation type="journal article" date="2018" name="MBio">
        <title>Comparative Genomics Reveals the Core Gene Toolbox for the Fungus-Insect Symbiosis.</title>
        <authorList>
            <person name="Wang Y."/>
            <person name="Stata M."/>
            <person name="Wang W."/>
            <person name="Stajich J.E."/>
            <person name="White M.M."/>
            <person name="Moncalvo J.M."/>
        </authorList>
    </citation>
    <scope>NUCLEOTIDE SEQUENCE [LARGE SCALE GENOMIC DNA]</scope>
    <source>
        <strain evidence="2 3">SWE-8-4</strain>
    </source>
</reference>
<dbReference type="AlphaFoldDB" id="A0A2T9Y3Y6"/>
<evidence type="ECO:0000256" key="1">
    <source>
        <dbReference type="SAM" id="SignalP"/>
    </source>
</evidence>
<accession>A0A2T9Y3Y6</accession>
<keyword evidence="1" id="KW-0732">Signal</keyword>
<comment type="caution">
    <text evidence="2">The sequence shown here is derived from an EMBL/GenBank/DDBJ whole genome shotgun (WGS) entry which is preliminary data.</text>
</comment>
<dbReference type="Proteomes" id="UP000245383">
    <property type="component" value="Unassembled WGS sequence"/>
</dbReference>
<sequence>MNLVALLFFSMFSLTHGYLQYVYNDRFLPQSNNYGSFESALIVQNKCKNKNKFTLSLEFKSPPKNDIFVNLSTSLTRVPSYTAIFGPFSKISSLITVKSTSPNSNVWLRKLDGISRIEEGSVLYLEFNVDRIKMMKTDTKLPMETIIFPITANYVSPNYISLGSWYGEINFSKISLSCEVDIF</sequence>
<name>A0A2T9Y3Y6_9FUNG</name>
<gene>
    <name evidence="2" type="ORF">BB561_006469</name>
</gene>
<feature type="chain" id="PRO_5015775457" evidence="1">
    <location>
        <begin position="18"/>
        <end position="183"/>
    </location>
</feature>